<reference evidence="2 3" key="1">
    <citation type="journal article" date="2018" name="Genome Announc.">
        <title>Genome Sequence of Geothermobacter sp. HR-1 Iron Reducer from the Loihi Seamount.</title>
        <authorList>
            <person name="Smith H."/>
            <person name="Abuyen K."/>
            <person name="Tremblay J."/>
            <person name="Savalia P."/>
            <person name="Perez-Rodriguez I."/>
            <person name="Emerson D."/>
            <person name="Tully B."/>
            <person name="Amend J."/>
        </authorList>
    </citation>
    <scope>NUCLEOTIDE SEQUENCE [LARGE SCALE GENOMIC DNA]</scope>
    <source>
        <strain evidence="2 3">HR-1</strain>
    </source>
</reference>
<keyword evidence="1" id="KW-0732">Signal</keyword>
<proteinExistence type="predicted"/>
<dbReference type="OrthoDB" id="5946001at2"/>
<name>A0A2K2H5Q0_9BACT</name>
<dbReference type="EMBL" id="PPFX01000067">
    <property type="protein sequence ID" value="PNU18569.1"/>
    <property type="molecule type" value="Genomic_DNA"/>
</dbReference>
<evidence type="ECO:0000313" key="2">
    <source>
        <dbReference type="EMBL" id="PNU18569.1"/>
    </source>
</evidence>
<gene>
    <name evidence="2" type="ORF">C2E25_16985</name>
</gene>
<evidence type="ECO:0000313" key="3">
    <source>
        <dbReference type="Proteomes" id="UP000236340"/>
    </source>
</evidence>
<organism evidence="2 3">
    <name type="scientific">Geothermobacter hydrogeniphilus</name>
    <dbReference type="NCBI Taxonomy" id="1969733"/>
    <lineage>
        <taxon>Bacteria</taxon>
        <taxon>Pseudomonadati</taxon>
        <taxon>Thermodesulfobacteriota</taxon>
        <taxon>Desulfuromonadia</taxon>
        <taxon>Desulfuromonadales</taxon>
        <taxon>Geothermobacteraceae</taxon>
        <taxon>Geothermobacter</taxon>
    </lineage>
</organism>
<feature type="signal peptide" evidence="1">
    <location>
        <begin position="1"/>
        <end position="25"/>
    </location>
</feature>
<evidence type="ECO:0008006" key="4">
    <source>
        <dbReference type="Google" id="ProtNLM"/>
    </source>
</evidence>
<feature type="chain" id="PRO_5014358095" description="Major paralogous domain-containing protein" evidence="1">
    <location>
        <begin position="26"/>
        <end position="841"/>
    </location>
</feature>
<dbReference type="SUPFAM" id="SSF56436">
    <property type="entry name" value="C-type lectin-like"/>
    <property type="match status" value="1"/>
</dbReference>
<sequence length="841" mass="89106">MTHRLKSMLGMILLAGLLTAVPLLAAVPNTISYQGVLTDAGGTPLTGSQTVVFRLFSVATGGTPLWEETRNVSLQNGTYQVQLGTVTPLPDTVFSGTPGTWLEVTVGSQTLTPRQHLDSVPYAFQAKRADSAATADNAATQTDLATHAGNPSAHHARYTDAEAVAAATAANMIPGAACSGQGQVLQWDGSQWVCVNLDQLTPSGGHARGFELTDSWGKTWDGVPRPAATWADANAKCQALGGRLPTITELYRNNGTTGTGELTGVLDTTQLWTQIADSTAGNRVQVTLADGSISSLAETSSSAYRCVWPDQTNNGFSGDACYGPAGAECHAKDRFWHVDTYDRPALPYAVAANECRAVDASLPTVRDYQELIQAGLENPGSFWRWASDVKYWYSGGYGHALVGWSGNPQSDWFYTSTSGSGGYSASNSSQRFRCIGRDPSFSGTPIATDPGCKNGDCFTLTTGKTLLVADNQNRAEARFADAAEACRALGADLPDAGEFGDLVRAGWGNGNGILWASEPVYWYNGNYGVVMLSFSGTGSADWSISSSTMSLADPAGFWPYRCVWHEKVEPVMNHCKQNERAVWNGSGYSCQAATAGDSGGNANPGGIQLVDNWGNAWDLLQRAQADYATASATCQGLGGRLPTATEVYRVRANQTLATTIGDANSTSYLWTLNPSATAGQRSTIRVSDGDVSALAETSVTPYRCVWPGAAGDIFGSRACYGDPAASDGCFTTSDLRSDSYDRASLTQPAAAWECAFYGGRLPDLNDLQSLIHAGAPNGSGNNLWSAEPIFMYNGNTYGYATFGWSGTGTAGWTPDGYYMTFSLAPGTALSPFRCVYSNQLK</sequence>
<evidence type="ECO:0000256" key="1">
    <source>
        <dbReference type="SAM" id="SignalP"/>
    </source>
</evidence>
<dbReference type="AlphaFoldDB" id="A0A2K2H5Q0"/>
<comment type="caution">
    <text evidence="2">The sequence shown here is derived from an EMBL/GenBank/DDBJ whole genome shotgun (WGS) entry which is preliminary data.</text>
</comment>
<protein>
    <recommendedName>
        <fullName evidence="4">Major paralogous domain-containing protein</fullName>
    </recommendedName>
</protein>
<dbReference type="RefSeq" id="WP_103116904.1">
    <property type="nucleotide sequence ID" value="NZ_PPFX01000067.1"/>
</dbReference>
<dbReference type="Proteomes" id="UP000236340">
    <property type="component" value="Unassembled WGS sequence"/>
</dbReference>
<dbReference type="InterPro" id="IPR016187">
    <property type="entry name" value="CTDL_fold"/>
</dbReference>
<accession>A0A2K2H5Q0</accession>